<dbReference type="Proteomes" id="UP000536179">
    <property type="component" value="Unassembled WGS sequence"/>
</dbReference>
<evidence type="ECO:0000259" key="3">
    <source>
        <dbReference type="Pfam" id="PF17829"/>
    </source>
</evidence>
<dbReference type="EMBL" id="JACHXU010000005">
    <property type="protein sequence ID" value="MBB3206174.1"/>
    <property type="molecule type" value="Genomic_DNA"/>
</dbReference>
<comment type="caution">
    <text evidence="4">The sequence shown here is derived from an EMBL/GenBank/DDBJ whole genome shotgun (WGS) entry which is preliminary data.</text>
</comment>
<dbReference type="Pfam" id="PF13472">
    <property type="entry name" value="Lipase_GDSL_2"/>
    <property type="match status" value="1"/>
</dbReference>
<dbReference type="InterPro" id="IPR036514">
    <property type="entry name" value="SGNH_hydro_sf"/>
</dbReference>
<dbReference type="InterPro" id="IPR042301">
    <property type="entry name" value="GH115_sf"/>
</dbReference>
<dbReference type="GO" id="GO:0005975">
    <property type="term" value="P:carbohydrate metabolic process"/>
    <property type="evidence" value="ECO:0007669"/>
    <property type="project" value="UniProtKB-ARBA"/>
</dbReference>
<dbReference type="Gene3D" id="1.20.58.2150">
    <property type="match status" value="1"/>
</dbReference>
<name>A0A7W5DX60_9BACT</name>
<dbReference type="Gene3D" id="3.30.379.10">
    <property type="entry name" value="Chitobiase/beta-hexosaminidase domain 2-like"/>
    <property type="match status" value="1"/>
</dbReference>
<organism evidence="4 5">
    <name type="scientific">Aporhodopirellula rubra</name>
    <dbReference type="NCBI Taxonomy" id="980271"/>
    <lineage>
        <taxon>Bacteria</taxon>
        <taxon>Pseudomonadati</taxon>
        <taxon>Planctomycetota</taxon>
        <taxon>Planctomycetia</taxon>
        <taxon>Pirellulales</taxon>
        <taxon>Pirellulaceae</taxon>
        <taxon>Aporhodopirellula</taxon>
    </lineage>
</organism>
<feature type="domain" description="SGNH hydrolase-type esterase" evidence="2">
    <location>
        <begin position="1137"/>
        <end position="1316"/>
    </location>
</feature>
<dbReference type="Pfam" id="PF15979">
    <property type="entry name" value="Glyco_hydro_115"/>
    <property type="match status" value="1"/>
</dbReference>
<protein>
    <submittedName>
        <fullName evidence="4">Lysophospholipase L1-like esterase</fullName>
    </submittedName>
</protein>
<evidence type="ECO:0000259" key="2">
    <source>
        <dbReference type="Pfam" id="PF13472"/>
    </source>
</evidence>
<evidence type="ECO:0000313" key="5">
    <source>
        <dbReference type="Proteomes" id="UP000536179"/>
    </source>
</evidence>
<keyword evidence="1" id="KW-0378">Hydrolase</keyword>
<evidence type="ECO:0000256" key="1">
    <source>
        <dbReference type="ARBA" id="ARBA00022801"/>
    </source>
</evidence>
<dbReference type="GO" id="GO:0016788">
    <property type="term" value="F:hydrolase activity, acting on ester bonds"/>
    <property type="evidence" value="ECO:0007669"/>
    <property type="project" value="UniProtKB-ARBA"/>
</dbReference>
<gene>
    <name evidence="4" type="ORF">FHS27_001982</name>
</gene>
<dbReference type="RefSeq" id="WP_184304432.1">
    <property type="nucleotide sequence ID" value="NZ_JACHXU010000005.1"/>
</dbReference>
<dbReference type="SUPFAM" id="SSF55545">
    <property type="entry name" value="beta-N-acetylhexosaminidase-like domain"/>
    <property type="match status" value="1"/>
</dbReference>
<dbReference type="Gene3D" id="3.20.20.520">
    <property type="entry name" value="Glycosyl hydrolase family 115"/>
    <property type="match status" value="1"/>
</dbReference>
<dbReference type="InterPro" id="IPR031924">
    <property type="entry name" value="GH115"/>
</dbReference>
<keyword evidence="5" id="KW-1185">Reference proteome</keyword>
<dbReference type="Pfam" id="PF17829">
    <property type="entry name" value="GH115_C"/>
    <property type="match status" value="1"/>
</dbReference>
<dbReference type="InterPro" id="IPR029018">
    <property type="entry name" value="Hex-like_dom2"/>
</dbReference>
<proteinExistence type="predicted"/>
<evidence type="ECO:0000313" key="4">
    <source>
        <dbReference type="EMBL" id="MBB3206174.1"/>
    </source>
</evidence>
<dbReference type="Gene3D" id="3.40.50.1110">
    <property type="entry name" value="SGNH hydrolase"/>
    <property type="match status" value="1"/>
</dbReference>
<dbReference type="PANTHER" id="PTHR37842:SF2">
    <property type="entry name" value="GYLCOSYL HYDROLASE 115 C-TERMINAL DOMAIN-CONTAINING PROTEIN"/>
    <property type="match status" value="1"/>
</dbReference>
<dbReference type="InterPro" id="IPR013830">
    <property type="entry name" value="SGNH_hydro"/>
</dbReference>
<accession>A0A7W5DX60</accession>
<dbReference type="PANTHER" id="PTHR37842">
    <property type="match status" value="1"/>
</dbReference>
<reference evidence="4 5" key="1">
    <citation type="submission" date="2020-08" db="EMBL/GenBank/DDBJ databases">
        <title>Genomic Encyclopedia of Type Strains, Phase III (KMG-III): the genomes of soil and plant-associated and newly described type strains.</title>
        <authorList>
            <person name="Whitman W."/>
        </authorList>
    </citation>
    <scope>NUCLEOTIDE SEQUENCE [LARGE SCALE GENOMIC DNA]</scope>
    <source>
        <strain evidence="4 5">CECT 8075</strain>
    </source>
</reference>
<dbReference type="Gene3D" id="2.60.120.1620">
    <property type="match status" value="1"/>
</dbReference>
<sequence length="1329" mass="147586">MAGQQATTLLIDSSDLLGVRRATSDLQADIERVTGVSPKLVSDQASAGSLAVIVGTLGDSRLVDSLVESGKLNVEEVAGKWESFVIATLEDPMPGLDRALVIAGSDRRGTIFGIYEISKQIGVSPWYWWADVPTRHRDSLHIKAGVYVQGPPKVKYRGIFINDEEPAFGRWSREKFGGINSKMYSHVFELILRLRGNYLWPAMWSSGFGETDAQNPKVANEYGIVVGTSHHEPMMRAHQEWSRHKNEYGNGKWNYGLNTEGLQKFFREGIQRTKDFDNLVTVGMRGDGDAPMTQQGQEASNIDLMERIVADQREILADIVNPDVTNVPQIWALYKEVADYYQHGMQVPDDVTLLWCDDNWGNIRRMPTREERNRAGGAGVYYHFDYVGSPRSYKWLNTSPLPKIWQQMSMAYDYGADRVWIVNVGDLKPMEVPIEFFLDLAWDPEALPKEKIEAWTVNWAKRNFCEKHSTQIADIVSKYAKYNGWRKPELLDPTTFSLTHYREAERVQAAWQSIVQQAEQINAELPTEYRDAFYQLVLYPTKASATVAELYIETGRNHLYAGQGRVSSNQHAQRVRELFAQDKQLSDAYHQLGGGNWNHMMSQTRIGYTSWSDPKQNILPQLKEVTPKNGAVLGVAVEGSEAAWPGELSKAKLPALDAINQQLRWIDVFNRGSESFEFSATANRSWVKLSSVSGSVDTDQRIWLSVDWDKISPGKHDAVVTISQLGGRSVDVQVAAVQSDQFTREQTQALGGLIGSIAFSVDQAKSFVPSGNASWEIIPDYGRGSAGVTLFPTTSPAMMPPAEAPRLEYPVLFAEAGDYQIDLITGSSLNVQPNENLRVAISLDHESRKIIDAFTGQAYEDPSKRGDTSAPAIKDWGKWVRNNARTLTCKQRVNEAGVHTLKIWAVDPGLVLQKVIIHKAPLPYSYFGPPVNPIDDLEHTLVTRVGPATAHHWVTTWATAAEEIKSGFWMAKGYAPPVPLENSTIRMFLRNSMGGERLRLRFSNVFGTSPVTINTAHIALAAKDDSSATDGDINTDTDTKLKFDGDLSVVIPPGETVYCDPVDFTLPDLSVVAVSIHYGKTQDDPVTGHRGSRTTSFFAKGNAVAVSDMAEQIKKDVWYTLTGIEVLAPSSSKTVVAIGDSITDGNGTKYNYNTRWTDYLATRLSKHESTSDVGVANMGIGGSGVRMAMERFQRDVLDQHAARWLVLLIGVNDIVYGKAPASKLIDAYMEMARRAHENGLKVYGATITPMGGAASVEQEQVRQEVNAWIRTTAVETGVFDACVDFDRPVLDELDNTSMRSAYKKDDLHLNPTGYQALADAIDLNLFVDP</sequence>
<feature type="domain" description="Gylcosyl hydrolase 115 C-terminal" evidence="3">
    <location>
        <begin position="755"/>
        <end position="930"/>
    </location>
</feature>
<dbReference type="InterPro" id="IPR041437">
    <property type="entry name" value="GH115_C"/>
</dbReference>
<dbReference type="SUPFAM" id="SSF52266">
    <property type="entry name" value="SGNH hydrolase"/>
    <property type="match status" value="1"/>
</dbReference>